<sequence length="354" mass="39690">MDQHLRCNSQHGGSCRTALTTEAIVTTCAHVLLMIHLAIIILTSSRHIFCIPCAEKTGLSTAPRNQRRCPVCKTDLPNAHDAVRNLVNPPEDFKTSVLCGFDPATIVECAQRALSFWTYQNAQEHAYQQHIARNLMQRYHQLNAEVERIVSDANTRIQALETQNQDLTADQQSMNQKYAQLFDQYQEKSKKQAQTQKLYDILKQKVMLEKIQPLADDDVAQTLQSMDALPQTKKQPIMASRRAVYPPEPLNIPQRSIPNYGRLQEGPERLHPHQRSGSSVGGSEQRGMLPPERPGISRIRTWPKVTGLFLLTRHSKSCDHFRNASATSNLTGSLSSGCPPSRRSSDRVAFSASG</sequence>
<dbReference type="Proteomes" id="UP000053789">
    <property type="component" value="Unassembled WGS sequence"/>
</dbReference>
<evidence type="ECO:0000256" key="3">
    <source>
        <dbReference type="SAM" id="Phobius"/>
    </source>
</evidence>
<keyword evidence="3" id="KW-0812">Transmembrane</keyword>
<dbReference type="RefSeq" id="XP_016614170.1">
    <property type="nucleotide sequence ID" value="XM_016769534.1"/>
</dbReference>
<feature type="region of interest" description="Disordered" evidence="2">
    <location>
        <begin position="326"/>
        <end position="354"/>
    </location>
</feature>
<dbReference type="OrthoDB" id="441210at2759"/>
<evidence type="ECO:0008006" key="6">
    <source>
        <dbReference type="Google" id="ProtNLM"/>
    </source>
</evidence>
<evidence type="ECO:0000313" key="5">
    <source>
        <dbReference type="Proteomes" id="UP000053789"/>
    </source>
</evidence>
<keyword evidence="1" id="KW-0175">Coiled coil</keyword>
<gene>
    <name evidence="4" type="ORF">Z519_11824</name>
</gene>
<dbReference type="VEuPathDB" id="FungiDB:Z519_11824"/>
<keyword evidence="5" id="KW-1185">Reference proteome</keyword>
<evidence type="ECO:0000256" key="1">
    <source>
        <dbReference type="SAM" id="Coils"/>
    </source>
</evidence>
<accession>A0A0D2EBR3</accession>
<evidence type="ECO:0000256" key="2">
    <source>
        <dbReference type="SAM" id="MobiDB-lite"/>
    </source>
</evidence>
<dbReference type="GO" id="GO:0061630">
    <property type="term" value="F:ubiquitin protein ligase activity"/>
    <property type="evidence" value="ECO:0007669"/>
    <property type="project" value="InterPro"/>
</dbReference>
<dbReference type="GeneID" id="27704752"/>
<dbReference type="GO" id="GO:0007131">
    <property type="term" value="P:reciprocal meiotic recombination"/>
    <property type="evidence" value="ECO:0007669"/>
    <property type="project" value="InterPro"/>
</dbReference>
<protein>
    <recommendedName>
        <fullName evidence="6">RING-type domain-containing protein</fullName>
    </recommendedName>
</protein>
<feature type="coiled-coil region" evidence="1">
    <location>
        <begin position="132"/>
        <end position="177"/>
    </location>
</feature>
<feature type="region of interest" description="Disordered" evidence="2">
    <location>
        <begin position="247"/>
        <end position="297"/>
    </location>
</feature>
<name>A0A0D2EBR3_CLAB1</name>
<keyword evidence="3" id="KW-0472">Membrane</keyword>
<proteinExistence type="predicted"/>
<dbReference type="PANTHER" id="PTHR14305:SF0">
    <property type="entry name" value="E3 UBIQUITIN-PROTEIN LIGASE CCNB1IP1"/>
    <property type="match status" value="1"/>
</dbReference>
<organism evidence="4 5">
    <name type="scientific">Cladophialophora bantiana (strain ATCC 10958 / CBS 173.52 / CDC B-1940 / NIH 8579)</name>
    <name type="common">Xylohypha bantiana</name>
    <dbReference type="NCBI Taxonomy" id="1442370"/>
    <lineage>
        <taxon>Eukaryota</taxon>
        <taxon>Fungi</taxon>
        <taxon>Dikarya</taxon>
        <taxon>Ascomycota</taxon>
        <taxon>Pezizomycotina</taxon>
        <taxon>Eurotiomycetes</taxon>
        <taxon>Chaetothyriomycetidae</taxon>
        <taxon>Chaetothyriales</taxon>
        <taxon>Herpotrichiellaceae</taxon>
        <taxon>Cladophialophora</taxon>
    </lineage>
</organism>
<feature type="compositionally biased region" description="Polar residues" evidence="2">
    <location>
        <begin position="326"/>
        <end position="338"/>
    </location>
</feature>
<reference evidence="4" key="1">
    <citation type="submission" date="2015-01" db="EMBL/GenBank/DDBJ databases">
        <title>The Genome Sequence of Cladophialophora bantiana CBS 173.52.</title>
        <authorList>
            <consortium name="The Broad Institute Genomics Platform"/>
            <person name="Cuomo C."/>
            <person name="de Hoog S."/>
            <person name="Gorbushina A."/>
            <person name="Stielow B."/>
            <person name="Teixiera M."/>
            <person name="Abouelleil A."/>
            <person name="Chapman S.B."/>
            <person name="Priest M."/>
            <person name="Young S.K."/>
            <person name="Wortman J."/>
            <person name="Nusbaum C."/>
            <person name="Birren B."/>
        </authorList>
    </citation>
    <scope>NUCLEOTIDE SEQUENCE [LARGE SCALE GENOMIC DNA]</scope>
    <source>
        <strain evidence="4">CBS 173.52</strain>
    </source>
</reference>
<dbReference type="GO" id="GO:0000795">
    <property type="term" value="C:synaptonemal complex"/>
    <property type="evidence" value="ECO:0007669"/>
    <property type="project" value="InterPro"/>
</dbReference>
<dbReference type="HOGENOM" id="CLU_049340_0_2_1"/>
<dbReference type="PANTHER" id="PTHR14305">
    <property type="entry name" value="E3 UBIQUITIN-PROTEIN LIGASE CCNB1IP1"/>
    <property type="match status" value="1"/>
</dbReference>
<dbReference type="AlphaFoldDB" id="A0A0D2EBR3"/>
<dbReference type="EMBL" id="KN847003">
    <property type="protein sequence ID" value="KIW87501.1"/>
    <property type="molecule type" value="Genomic_DNA"/>
</dbReference>
<feature type="transmembrane region" description="Helical" evidence="3">
    <location>
        <begin position="21"/>
        <end position="42"/>
    </location>
</feature>
<evidence type="ECO:0000313" key="4">
    <source>
        <dbReference type="EMBL" id="KIW87501.1"/>
    </source>
</evidence>
<keyword evidence="3" id="KW-1133">Transmembrane helix</keyword>
<dbReference type="InterPro" id="IPR042448">
    <property type="entry name" value="CCNB1IP1"/>
</dbReference>